<evidence type="ECO:0000256" key="2">
    <source>
        <dbReference type="SAM" id="SignalP"/>
    </source>
</evidence>
<dbReference type="PANTHER" id="PTHR31988:SF19">
    <property type="entry name" value="9-O-ACETYL-N-ACETYLNEURAMINIC ACID DEACETYLASE-RELATED"/>
    <property type="match status" value="1"/>
</dbReference>
<evidence type="ECO:0000256" key="1">
    <source>
        <dbReference type="ARBA" id="ARBA00022801"/>
    </source>
</evidence>
<dbReference type="SUPFAM" id="SSF52266">
    <property type="entry name" value="SGNH hydrolase"/>
    <property type="match status" value="1"/>
</dbReference>
<protein>
    <submittedName>
        <fullName evidence="4">Sialate O-acetylesterase</fullName>
    </submittedName>
</protein>
<keyword evidence="1" id="KW-0378">Hydrolase</keyword>
<dbReference type="RefSeq" id="WP_252854872.1">
    <property type="nucleotide sequence ID" value="NZ_JAMXLR010000077.1"/>
</dbReference>
<dbReference type="InterPro" id="IPR036514">
    <property type="entry name" value="SGNH_hydro_sf"/>
</dbReference>
<feature type="chain" id="PRO_5040816370" evidence="2">
    <location>
        <begin position="24"/>
        <end position="295"/>
    </location>
</feature>
<proteinExistence type="predicted"/>
<gene>
    <name evidence="4" type="ORF">NG895_22915</name>
</gene>
<evidence type="ECO:0000259" key="3">
    <source>
        <dbReference type="Pfam" id="PF03629"/>
    </source>
</evidence>
<keyword evidence="2" id="KW-0732">Signal</keyword>
<comment type="caution">
    <text evidence="4">The sequence shown here is derived from an EMBL/GenBank/DDBJ whole genome shotgun (WGS) entry which is preliminary data.</text>
</comment>
<keyword evidence="5" id="KW-1185">Reference proteome</keyword>
<dbReference type="InterPro" id="IPR005181">
    <property type="entry name" value="SASA"/>
</dbReference>
<sequence length="295" mass="32712">MTKLSCRYVLLLAVALPFSSAIAEEVDVYLLGGQSNMQGIAKMENLPEDVSPEIPHTYFFNGQEFEPLVLGKTRNSTRAGEFGPEVGFALATATSERPIYLIKYHASGMPLYHGWNGNQWEGGEPAAGRRNFYPGMSADDKNQGTLYRKMIRLFKDGLAQLEREGHTPRVRGFLWMQGEQDSKNEASATKYAESLARLQRRIVEDLALHEPLPMVFGQVCPHEPPVPRFTHRAEIRAAMARADGNSGTPDAIAQARMVSTDDCPLLPDHVHYNAAGQLQLGRKFAKAIGELQAKE</sequence>
<accession>A0A9X2FHD1</accession>
<dbReference type="AlphaFoldDB" id="A0A9X2FHD1"/>
<organism evidence="4 5">
    <name type="scientific">Aeoliella straminimaris</name>
    <dbReference type="NCBI Taxonomy" id="2954799"/>
    <lineage>
        <taxon>Bacteria</taxon>
        <taxon>Pseudomonadati</taxon>
        <taxon>Planctomycetota</taxon>
        <taxon>Planctomycetia</taxon>
        <taxon>Pirellulales</taxon>
        <taxon>Lacipirellulaceae</taxon>
        <taxon>Aeoliella</taxon>
    </lineage>
</organism>
<dbReference type="InterPro" id="IPR052940">
    <property type="entry name" value="Carb_Esterase_6"/>
</dbReference>
<evidence type="ECO:0000313" key="5">
    <source>
        <dbReference type="Proteomes" id="UP001155241"/>
    </source>
</evidence>
<evidence type="ECO:0000313" key="4">
    <source>
        <dbReference type="EMBL" id="MCO6046759.1"/>
    </source>
</evidence>
<dbReference type="Gene3D" id="3.40.50.1110">
    <property type="entry name" value="SGNH hydrolase"/>
    <property type="match status" value="1"/>
</dbReference>
<dbReference type="EMBL" id="JAMXLR010000077">
    <property type="protein sequence ID" value="MCO6046759.1"/>
    <property type="molecule type" value="Genomic_DNA"/>
</dbReference>
<dbReference type="Proteomes" id="UP001155241">
    <property type="component" value="Unassembled WGS sequence"/>
</dbReference>
<dbReference type="PANTHER" id="PTHR31988">
    <property type="entry name" value="ESTERASE, PUTATIVE (DUF303)-RELATED"/>
    <property type="match status" value="1"/>
</dbReference>
<dbReference type="GO" id="GO:0016788">
    <property type="term" value="F:hydrolase activity, acting on ester bonds"/>
    <property type="evidence" value="ECO:0007669"/>
    <property type="project" value="UniProtKB-ARBA"/>
</dbReference>
<feature type="domain" description="Sialate O-acetylesterase" evidence="3">
    <location>
        <begin position="26"/>
        <end position="288"/>
    </location>
</feature>
<name>A0A9X2FHD1_9BACT</name>
<reference evidence="4" key="1">
    <citation type="submission" date="2022-06" db="EMBL/GenBank/DDBJ databases">
        <title>Aeoliella straminimaris, a novel planctomycete from sediments.</title>
        <authorList>
            <person name="Vitorino I.R."/>
            <person name="Lage O.M."/>
        </authorList>
    </citation>
    <scope>NUCLEOTIDE SEQUENCE</scope>
    <source>
        <strain evidence="4">ICT_H6.2</strain>
    </source>
</reference>
<feature type="signal peptide" evidence="2">
    <location>
        <begin position="1"/>
        <end position="23"/>
    </location>
</feature>
<dbReference type="Pfam" id="PF03629">
    <property type="entry name" value="SASA"/>
    <property type="match status" value="1"/>
</dbReference>